<dbReference type="AlphaFoldDB" id="A0A1M5S6K2"/>
<gene>
    <name evidence="1" type="ORF">SAMN05444148_1783</name>
</gene>
<reference evidence="2" key="1">
    <citation type="submission" date="2016-11" db="EMBL/GenBank/DDBJ databases">
        <authorList>
            <person name="Varghese N."/>
            <person name="Submissions S."/>
        </authorList>
    </citation>
    <scope>NUCLEOTIDE SEQUENCE [LARGE SCALE GENOMIC DNA]</scope>
    <source>
        <strain evidence="2">DSM 25330</strain>
    </source>
</reference>
<name>A0A1M5S6K2_9FLAO</name>
<dbReference type="InterPro" id="IPR032577">
    <property type="entry name" value="DUF4920"/>
</dbReference>
<dbReference type="Proteomes" id="UP000184522">
    <property type="component" value="Unassembled WGS sequence"/>
</dbReference>
<evidence type="ECO:0008006" key="3">
    <source>
        <dbReference type="Google" id="ProtNLM"/>
    </source>
</evidence>
<evidence type="ECO:0000313" key="1">
    <source>
        <dbReference type="EMBL" id="SHH34070.1"/>
    </source>
</evidence>
<dbReference type="RefSeq" id="WP_073085618.1">
    <property type="nucleotide sequence ID" value="NZ_FQWS01000002.1"/>
</dbReference>
<dbReference type="PROSITE" id="PS51257">
    <property type="entry name" value="PROKAR_LIPOPROTEIN"/>
    <property type="match status" value="1"/>
</dbReference>
<proteinExistence type="predicted"/>
<dbReference type="STRING" id="1089305.SAMN05444148_1783"/>
<accession>A0A1M5S6K2</accession>
<dbReference type="OrthoDB" id="129527at2"/>
<keyword evidence="2" id="KW-1185">Reference proteome</keyword>
<evidence type="ECO:0000313" key="2">
    <source>
        <dbReference type="Proteomes" id="UP000184522"/>
    </source>
</evidence>
<organism evidence="1 2">
    <name type="scientific">Winogradskyella jejuensis</name>
    <dbReference type="NCBI Taxonomy" id="1089305"/>
    <lineage>
        <taxon>Bacteria</taxon>
        <taxon>Pseudomonadati</taxon>
        <taxon>Bacteroidota</taxon>
        <taxon>Flavobacteriia</taxon>
        <taxon>Flavobacteriales</taxon>
        <taxon>Flavobacteriaceae</taxon>
        <taxon>Winogradskyella</taxon>
    </lineage>
</organism>
<sequence>MKNILSLLLITVLVVSCKNDTKKAEEIQEIEVKEMSEEIAYNSYGEKITDADALTSERMLQYYDAMKVGDTLNAKVRGNITEVCSKKGCWMKLDMGNGKIVRVTFKDYGFFMPLDATGEVVINGKAFVKETSVEDLKHYAEDAGETPEEIAKITEPEVTLSFEADGVLLKQ</sequence>
<dbReference type="EMBL" id="FQWS01000002">
    <property type="protein sequence ID" value="SHH34070.1"/>
    <property type="molecule type" value="Genomic_DNA"/>
</dbReference>
<protein>
    <recommendedName>
        <fullName evidence="3">DUF4920 domain-containing protein</fullName>
    </recommendedName>
</protein>
<dbReference type="Pfam" id="PF16267">
    <property type="entry name" value="DUF4920"/>
    <property type="match status" value="1"/>
</dbReference>